<keyword evidence="2" id="KW-1185">Reference proteome</keyword>
<accession>A0A9D5BGS4</accession>
<comment type="caution">
    <text evidence="1">The sequence shown here is derived from an EMBL/GenBank/DDBJ whole genome shotgun (WGS) entry which is preliminary data.</text>
</comment>
<reference evidence="1 2" key="1">
    <citation type="journal article" date="2022" name="Nat. Genet.">
        <title>Improved pea reference genome and pan-genome highlight genomic features and evolutionary characteristics.</title>
        <authorList>
            <person name="Yang T."/>
            <person name="Liu R."/>
            <person name="Luo Y."/>
            <person name="Hu S."/>
            <person name="Wang D."/>
            <person name="Wang C."/>
            <person name="Pandey M.K."/>
            <person name="Ge S."/>
            <person name="Xu Q."/>
            <person name="Li N."/>
            <person name="Li G."/>
            <person name="Huang Y."/>
            <person name="Saxena R.K."/>
            <person name="Ji Y."/>
            <person name="Li M."/>
            <person name="Yan X."/>
            <person name="He Y."/>
            <person name="Liu Y."/>
            <person name="Wang X."/>
            <person name="Xiang C."/>
            <person name="Varshney R.K."/>
            <person name="Ding H."/>
            <person name="Gao S."/>
            <person name="Zong X."/>
        </authorList>
    </citation>
    <scope>NUCLEOTIDE SEQUENCE [LARGE SCALE GENOMIC DNA]</scope>
    <source>
        <strain evidence="1 2">cv. Zhongwan 6</strain>
    </source>
</reference>
<evidence type="ECO:0000313" key="2">
    <source>
        <dbReference type="Proteomes" id="UP001058974"/>
    </source>
</evidence>
<dbReference type="Proteomes" id="UP001058974">
    <property type="component" value="Chromosome 1"/>
</dbReference>
<sequence>MKFLSNLDQIKSPGLHPSMSIEDLVNHIGHCITKQMGPENSNFASDRAKLEEFTQYLFNDSEIQPTSDEQNVMSRVNSSYNLIRKDPNSHPKLSSKPKPLLSLVCDRINGLGLICEFVFVSSEGGDECLKQRRGFEGEVIILTVCWCFIWISSRL</sequence>
<gene>
    <name evidence="1" type="ORF">KIW84_012105</name>
</gene>
<name>A0A9D5BGS4_PEA</name>
<dbReference type="EMBL" id="JAMSHJ010000001">
    <property type="protein sequence ID" value="KAI5443319.1"/>
    <property type="molecule type" value="Genomic_DNA"/>
</dbReference>
<protein>
    <submittedName>
        <fullName evidence="1">Uncharacterized protein</fullName>
    </submittedName>
</protein>
<proteinExistence type="predicted"/>
<evidence type="ECO:0000313" key="1">
    <source>
        <dbReference type="EMBL" id="KAI5443319.1"/>
    </source>
</evidence>
<dbReference type="AlphaFoldDB" id="A0A9D5BGS4"/>
<dbReference type="Gramene" id="Psat01G0210500-T1">
    <property type="protein sequence ID" value="KAI5443319.1"/>
    <property type="gene ID" value="KIW84_012105"/>
</dbReference>
<dbReference type="PANTHER" id="PTHR33494:SF1">
    <property type="entry name" value="C2H2-TYPE DOMAIN-CONTAINING PROTEIN-RELATED"/>
    <property type="match status" value="1"/>
</dbReference>
<organism evidence="1 2">
    <name type="scientific">Pisum sativum</name>
    <name type="common">Garden pea</name>
    <name type="synonym">Lathyrus oleraceus</name>
    <dbReference type="NCBI Taxonomy" id="3888"/>
    <lineage>
        <taxon>Eukaryota</taxon>
        <taxon>Viridiplantae</taxon>
        <taxon>Streptophyta</taxon>
        <taxon>Embryophyta</taxon>
        <taxon>Tracheophyta</taxon>
        <taxon>Spermatophyta</taxon>
        <taxon>Magnoliopsida</taxon>
        <taxon>eudicotyledons</taxon>
        <taxon>Gunneridae</taxon>
        <taxon>Pentapetalae</taxon>
        <taxon>rosids</taxon>
        <taxon>fabids</taxon>
        <taxon>Fabales</taxon>
        <taxon>Fabaceae</taxon>
        <taxon>Papilionoideae</taxon>
        <taxon>50 kb inversion clade</taxon>
        <taxon>NPAAA clade</taxon>
        <taxon>Hologalegina</taxon>
        <taxon>IRL clade</taxon>
        <taxon>Fabeae</taxon>
        <taxon>Lathyrus</taxon>
    </lineage>
</organism>
<dbReference type="PANTHER" id="PTHR33494">
    <property type="entry name" value="OS02G0793800 PROTEIN"/>
    <property type="match status" value="1"/>
</dbReference>